<dbReference type="SUPFAM" id="SSF52540">
    <property type="entry name" value="P-loop containing nucleoside triphosphate hydrolases"/>
    <property type="match status" value="1"/>
</dbReference>
<dbReference type="PANTHER" id="PTHR32114">
    <property type="entry name" value="ABC TRANSPORTER ABCH.3"/>
    <property type="match status" value="1"/>
</dbReference>
<dbReference type="Proteomes" id="UP001247620">
    <property type="component" value="Unassembled WGS sequence"/>
</dbReference>
<dbReference type="Pfam" id="PF13476">
    <property type="entry name" value="AAA_23"/>
    <property type="match status" value="1"/>
</dbReference>
<organism evidence="3 4">
    <name type="scientific">Mucilaginibacter pocheonensis</name>
    <dbReference type="NCBI Taxonomy" id="398050"/>
    <lineage>
        <taxon>Bacteria</taxon>
        <taxon>Pseudomonadati</taxon>
        <taxon>Bacteroidota</taxon>
        <taxon>Sphingobacteriia</taxon>
        <taxon>Sphingobacteriales</taxon>
        <taxon>Sphingobacteriaceae</taxon>
        <taxon>Mucilaginibacter</taxon>
    </lineage>
</organism>
<feature type="coiled-coil region" evidence="1">
    <location>
        <begin position="596"/>
        <end position="623"/>
    </location>
</feature>
<evidence type="ECO:0000313" key="3">
    <source>
        <dbReference type="EMBL" id="MDR6943647.1"/>
    </source>
</evidence>
<dbReference type="InterPro" id="IPR027417">
    <property type="entry name" value="P-loop_NTPase"/>
</dbReference>
<accession>A0ABU1TE19</accession>
<keyword evidence="4" id="KW-1185">Reference proteome</keyword>
<proteinExistence type="predicted"/>
<feature type="domain" description="Rad50/SbcC-type AAA" evidence="2">
    <location>
        <begin position="6"/>
        <end position="233"/>
    </location>
</feature>
<dbReference type="RefSeq" id="WP_310098283.1">
    <property type="nucleotide sequence ID" value="NZ_JAVDUU010000003.1"/>
</dbReference>
<evidence type="ECO:0000313" key="4">
    <source>
        <dbReference type="Proteomes" id="UP001247620"/>
    </source>
</evidence>
<dbReference type="Gene3D" id="3.40.50.300">
    <property type="entry name" value="P-loop containing nucleotide triphosphate hydrolases"/>
    <property type="match status" value="2"/>
</dbReference>
<evidence type="ECO:0000256" key="1">
    <source>
        <dbReference type="SAM" id="Coils"/>
    </source>
</evidence>
<evidence type="ECO:0000259" key="2">
    <source>
        <dbReference type="Pfam" id="PF13476"/>
    </source>
</evidence>
<protein>
    <submittedName>
        <fullName evidence="3">Chromosome segregation ATPase</fullName>
    </submittedName>
</protein>
<feature type="coiled-coil region" evidence="1">
    <location>
        <begin position="842"/>
        <end position="895"/>
    </location>
</feature>
<dbReference type="InterPro" id="IPR038729">
    <property type="entry name" value="Rad50/SbcC_AAA"/>
</dbReference>
<gene>
    <name evidence="3" type="ORF">J2W55_003500</name>
</gene>
<reference evidence="3 4" key="1">
    <citation type="submission" date="2023-07" db="EMBL/GenBank/DDBJ databases">
        <title>Sorghum-associated microbial communities from plants grown in Nebraska, USA.</title>
        <authorList>
            <person name="Schachtman D."/>
        </authorList>
    </citation>
    <scope>NUCLEOTIDE SEQUENCE [LARGE SCALE GENOMIC DNA]</scope>
    <source>
        <strain evidence="3 4">3262</strain>
    </source>
</reference>
<sequence>MSKIRQIEISDFRVYEGKQVFSFEQGGKLANLVVIYAPNGYGKTSFFDAVEWSFSGKIGRFERENIAEEVQRRDFATGDQILLTNRKSFTKGREGQITVVTENGKTVQRRVDSRKINGRTGKYDYRQGVYSGTLKEAHLAKLCSSNLLTQDQIDSFLKFTTPEEKFTALSQIWSEGESATRTYKQLSSYLRMIEGEQKAAQDRLGLIKKGIKALLNTDQHLQTINTRIVDLKKDSVLGFTAESLAHPVDEAVYQSLREAALSFLKRGEFQLEQHIRSRTGLQDLITRFPAYAQASKDLPVRQKEQAALLALEKLYLDLRSATKAEAERQESLAAGMARLKQVTELLGLLDIYLAEQRELGLLQKQEQDLLYDSERELAKMTVYRESFRVLHTLLRQWEDERAELRENINSLLEKHQQFLYWRDTSEADQKKIKEFERLLAEKQVQIDGFLKRRREVTQLLESADYSELLDADVLALGEHLTTYRDLQRQFEQNSQELERVKKDYQHSGSLEENLDRLLAWGAEYVQALDENHCPLCKTEFANVSDLMNQIRSEKRVALKVQDQERKIWDLEDKQKKLAGRQQEVKAQIEAYWRSVLQTVSVLLETAQREKDDLTTQQRELKQSQLYAGDMAESLNKELSPYLNDASENRAAPAGLDELLAARLELLTKRTERLATVLDGKNELMERADNRVSVNRNRSAKLDNSMALLRSSATSLSCERLAAELGVQVSMLTKEDFENLQKETQEKINGLRRELAALKAQLIELNGNMAKLKEPLREEAIAGREFELKTVISALEGSINTYAALHDNHILDEEDGIELITVENALKYTIDQIALVEAEIERLRDFTIQIELINENINKARLEGEQADINKTLPRLERAKAKLVTARKAAAEYIDREISNYFNKEVINQIYSRIEPHPELNRIDFTPQIRDQGPGLEVHAVGASDHLNPVLFLSAGQLNVLSLSIFLAKVFETGSEVISTIFMDDPVQNLSDINILSFLDLIRSMITTYDKQLVISSHDEHFFRLIQNKLPAEDFNARYIELADFGQIKASDG</sequence>
<feature type="coiled-coil region" evidence="1">
    <location>
        <begin position="733"/>
        <end position="767"/>
    </location>
</feature>
<name>A0ABU1TE19_9SPHI</name>
<dbReference type="EMBL" id="JAVDUU010000003">
    <property type="protein sequence ID" value="MDR6943647.1"/>
    <property type="molecule type" value="Genomic_DNA"/>
</dbReference>
<keyword evidence="1" id="KW-0175">Coiled coil</keyword>
<feature type="coiled-coil region" evidence="1">
    <location>
        <begin position="387"/>
        <end position="414"/>
    </location>
</feature>
<dbReference type="PANTHER" id="PTHR32114:SF2">
    <property type="entry name" value="ABC TRANSPORTER ABCH.3"/>
    <property type="match status" value="1"/>
</dbReference>
<comment type="caution">
    <text evidence="3">The sequence shown here is derived from an EMBL/GenBank/DDBJ whole genome shotgun (WGS) entry which is preliminary data.</text>
</comment>